<comment type="caution">
    <text evidence="1">The sequence shown here is derived from an EMBL/GenBank/DDBJ whole genome shotgun (WGS) entry which is preliminary data.</text>
</comment>
<reference evidence="1" key="1">
    <citation type="submission" date="2019-08" db="EMBL/GenBank/DDBJ databases">
        <authorList>
            <person name="Kucharzyk K."/>
            <person name="Murdoch R.W."/>
            <person name="Higgins S."/>
            <person name="Loffler F."/>
        </authorList>
    </citation>
    <scope>NUCLEOTIDE SEQUENCE</scope>
</reference>
<protein>
    <submittedName>
        <fullName evidence="1">Uncharacterized protein</fullName>
    </submittedName>
</protein>
<accession>A0A645BPT7</accession>
<organism evidence="1">
    <name type="scientific">bioreactor metagenome</name>
    <dbReference type="NCBI Taxonomy" id="1076179"/>
    <lineage>
        <taxon>unclassified sequences</taxon>
        <taxon>metagenomes</taxon>
        <taxon>ecological metagenomes</taxon>
    </lineage>
</organism>
<evidence type="ECO:0000313" key="1">
    <source>
        <dbReference type="EMBL" id="MPM67267.1"/>
    </source>
</evidence>
<dbReference type="AlphaFoldDB" id="A0A645BPT7"/>
<dbReference type="EMBL" id="VSSQ01021589">
    <property type="protein sequence ID" value="MPM67267.1"/>
    <property type="molecule type" value="Genomic_DNA"/>
</dbReference>
<proteinExistence type="predicted"/>
<gene>
    <name evidence="1" type="ORF">SDC9_114189</name>
</gene>
<name>A0A645BPT7_9ZZZZ</name>
<sequence>MKQKKNRWCLRAGALMLASMAAMITFSAAAEAGSQGDPLVTLSYLNETFLPKILAQVQGTGTGSAGTSFTVVDLTKGGSLNLSVGAEVLLRAGTASCGAASSPGLVDETTAEVLENGGALVKNHLYMATVEGRTVKAASDGVKLLVRGGYSVS</sequence>